<name>A0A2T5UC11_9SPHN</name>
<reference evidence="1 2" key="1">
    <citation type="submission" date="2018-04" db="EMBL/GenBank/DDBJ databases">
        <title>Genomic Encyclopedia of Type Strains, Phase III (KMG-III): the genomes of soil and plant-associated and newly described type strains.</title>
        <authorList>
            <person name="Whitman W."/>
        </authorList>
    </citation>
    <scope>NUCLEOTIDE SEQUENCE [LARGE SCALE GENOMIC DNA]</scope>
    <source>
        <strain evidence="1 2">MA-olki</strain>
    </source>
</reference>
<protein>
    <submittedName>
        <fullName evidence="1">Uncharacterized protein</fullName>
    </submittedName>
</protein>
<evidence type="ECO:0000313" key="1">
    <source>
        <dbReference type="EMBL" id="PTW49037.1"/>
    </source>
</evidence>
<dbReference type="Pfam" id="PF20333">
    <property type="entry name" value="DUF6628"/>
    <property type="match status" value="1"/>
</dbReference>
<dbReference type="RefSeq" id="WP_244186687.1">
    <property type="nucleotide sequence ID" value="NZ_QAYE01000001.1"/>
</dbReference>
<dbReference type="EMBL" id="QAYE01000001">
    <property type="protein sequence ID" value="PTW49037.1"/>
    <property type="molecule type" value="Genomic_DNA"/>
</dbReference>
<dbReference type="GeneID" id="91004629"/>
<dbReference type="InterPro" id="IPR046736">
    <property type="entry name" value="DUF6628"/>
</dbReference>
<proteinExistence type="predicted"/>
<accession>A0A2T5UC11</accession>
<organism evidence="1 2">
    <name type="scientific">Sphingomonas faeni</name>
    <dbReference type="NCBI Taxonomy" id="185950"/>
    <lineage>
        <taxon>Bacteria</taxon>
        <taxon>Pseudomonadati</taxon>
        <taxon>Pseudomonadota</taxon>
        <taxon>Alphaproteobacteria</taxon>
        <taxon>Sphingomonadales</taxon>
        <taxon>Sphingomonadaceae</taxon>
        <taxon>Sphingomonas</taxon>
    </lineage>
</organism>
<sequence>MTDTRPNSTTNSTAASTQTIASATSLLPHALPPCENARIALFAMRRMGAHGLADARASHTMFTAFGQGFRRPLVLLRALMADLAGTSAGTIAIAPCCCARMTPAESAMLSVLARVETAPEIARYLMADLLGVRRIDGVLASAAAVAAAFADEGRPITV</sequence>
<comment type="caution">
    <text evidence="1">The sequence shown here is derived from an EMBL/GenBank/DDBJ whole genome shotgun (WGS) entry which is preliminary data.</text>
</comment>
<gene>
    <name evidence="1" type="ORF">C8J25_101540</name>
</gene>
<evidence type="ECO:0000313" key="2">
    <source>
        <dbReference type="Proteomes" id="UP000244013"/>
    </source>
</evidence>
<dbReference type="Proteomes" id="UP000244013">
    <property type="component" value="Unassembled WGS sequence"/>
</dbReference>
<dbReference type="AlphaFoldDB" id="A0A2T5UC11"/>